<keyword evidence="5" id="KW-0560">Oxidoreductase</keyword>
<protein>
    <recommendedName>
        <fullName evidence="6">FAD-binding PCMH-type domain-containing protein</fullName>
    </recommendedName>
</protein>
<dbReference type="InterPro" id="IPR036318">
    <property type="entry name" value="FAD-bd_PCMH-like_sf"/>
</dbReference>
<dbReference type="OrthoDB" id="415825at2759"/>
<sequence>MSSVNRQAVQQLRSSLSNTALVLTPTSAGYKGSVTPWASSAEKRAGLVVLPTTATDVAKAIQFSVQNGLELAVGGEEMTITAQGGALWADVDTTAAQFGVAAVGGTANFVGVGGLTLGGGYGYLSGAHGLVIDNLISVELVLASGEVVNASEVENKDLFWAVRGAGSSFGVATKFVFRAHEQKNLVWGGSLQFNKSQLSDVIAFANHTMEISQGEATMMVGFSTSANSKASIVAVVFYNGTEAAAKSFYAPLLNLNPSFNDTSMVPYSSVNSWHNATVSHGSRRAMKGSALLTPVNPAFVEGLFDDYETLMESIDDATKSLVLFDFFSFKKTMSVPQTATSFANRGAFINVLFAPAWESKNLDTVCQEWTLSVAAKTQAELERQKSAGTDETTQFAAGEYKNYDGFGSSSPEKLFGVNFERLVALKKHYDSENIFAKGHNLLPGTQARGNVVRSSLVPERVNAISETPGRKVATVA</sequence>
<gene>
    <name evidence="7" type="ORF">G7Y89_g905</name>
</gene>
<name>A0A8H4RW88_9HELO</name>
<evidence type="ECO:0000313" key="7">
    <source>
        <dbReference type="EMBL" id="KAF4637157.1"/>
    </source>
</evidence>
<dbReference type="InterPro" id="IPR006094">
    <property type="entry name" value="Oxid_FAD_bind_N"/>
</dbReference>
<dbReference type="InterPro" id="IPR016166">
    <property type="entry name" value="FAD-bd_PCMH"/>
</dbReference>
<dbReference type="Gene3D" id="3.30.43.10">
    <property type="entry name" value="Uridine Diphospho-n-acetylenolpyruvylglucosamine Reductase, domain 2"/>
    <property type="match status" value="1"/>
</dbReference>
<dbReference type="PROSITE" id="PS51387">
    <property type="entry name" value="FAD_PCMH"/>
    <property type="match status" value="1"/>
</dbReference>
<keyword evidence="8" id="KW-1185">Reference proteome</keyword>
<dbReference type="PANTHER" id="PTHR42973">
    <property type="entry name" value="BINDING OXIDOREDUCTASE, PUTATIVE (AFU_ORTHOLOGUE AFUA_1G17690)-RELATED"/>
    <property type="match status" value="1"/>
</dbReference>
<evidence type="ECO:0000313" key="8">
    <source>
        <dbReference type="Proteomes" id="UP000566819"/>
    </source>
</evidence>
<dbReference type="Pfam" id="PF08031">
    <property type="entry name" value="BBE"/>
    <property type="match status" value="1"/>
</dbReference>
<dbReference type="Gene3D" id="3.40.462.20">
    <property type="match status" value="1"/>
</dbReference>
<proteinExistence type="inferred from homology"/>
<comment type="similarity">
    <text evidence="2">Belongs to the oxygen-dependent FAD-linked oxidoreductase family.</text>
</comment>
<dbReference type="InterPro" id="IPR016167">
    <property type="entry name" value="FAD-bd_PCMH_sub1"/>
</dbReference>
<comment type="caution">
    <text evidence="7">The sequence shown here is derived from an EMBL/GenBank/DDBJ whole genome shotgun (WGS) entry which is preliminary data.</text>
</comment>
<evidence type="ECO:0000256" key="5">
    <source>
        <dbReference type="ARBA" id="ARBA00023002"/>
    </source>
</evidence>
<organism evidence="7 8">
    <name type="scientific">Cudoniella acicularis</name>
    <dbReference type="NCBI Taxonomy" id="354080"/>
    <lineage>
        <taxon>Eukaryota</taxon>
        <taxon>Fungi</taxon>
        <taxon>Dikarya</taxon>
        <taxon>Ascomycota</taxon>
        <taxon>Pezizomycotina</taxon>
        <taxon>Leotiomycetes</taxon>
        <taxon>Helotiales</taxon>
        <taxon>Tricladiaceae</taxon>
        <taxon>Cudoniella</taxon>
    </lineage>
</organism>
<comment type="cofactor">
    <cofactor evidence="1">
        <name>FAD</name>
        <dbReference type="ChEBI" id="CHEBI:57692"/>
    </cofactor>
</comment>
<dbReference type="PANTHER" id="PTHR42973:SF39">
    <property type="entry name" value="FAD-BINDING PCMH-TYPE DOMAIN-CONTAINING PROTEIN"/>
    <property type="match status" value="1"/>
</dbReference>
<evidence type="ECO:0000256" key="3">
    <source>
        <dbReference type="ARBA" id="ARBA00022630"/>
    </source>
</evidence>
<keyword evidence="4" id="KW-0274">FAD</keyword>
<dbReference type="InterPro" id="IPR050416">
    <property type="entry name" value="FAD-linked_Oxidoreductase"/>
</dbReference>
<dbReference type="GO" id="GO:0016491">
    <property type="term" value="F:oxidoreductase activity"/>
    <property type="evidence" value="ECO:0007669"/>
    <property type="project" value="UniProtKB-KW"/>
</dbReference>
<evidence type="ECO:0000259" key="6">
    <source>
        <dbReference type="PROSITE" id="PS51387"/>
    </source>
</evidence>
<feature type="domain" description="FAD-binding PCMH-type" evidence="6">
    <location>
        <begin position="1"/>
        <end position="182"/>
    </location>
</feature>
<dbReference type="Pfam" id="PF01565">
    <property type="entry name" value="FAD_binding_4"/>
    <property type="match status" value="1"/>
</dbReference>
<accession>A0A8H4RW88</accession>
<dbReference type="Gene3D" id="3.30.465.10">
    <property type="match status" value="1"/>
</dbReference>
<dbReference type="GO" id="GO:0071949">
    <property type="term" value="F:FAD binding"/>
    <property type="evidence" value="ECO:0007669"/>
    <property type="project" value="InterPro"/>
</dbReference>
<dbReference type="EMBL" id="JAAMPI010000033">
    <property type="protein sequence ID" value="KAF4637157.1"/>
    <property type="molecule type" value="Genomic_DNA"/>
</dbReference>
<dbReference type="InterPro" id="IPR012951">
    <property type="entry name" value="BBE"/>
</dbReference>
<dbReference type="AlphaFoldDB" id="A0A8H4RW88"/>
<evidence type="ECO:0000256" key="2">
    <source>
        <dbReference type="ARBA" id="ARBA00005466"/>
    </source>
</evidence>
<dbReference type="InterPro" id="IPR016169">
    <property type="entry name" value="FAD-bd_PCMH_sub2"/>
</dbReference>
<evidence type="ECO:0000256" key="4">
    <source>
        <dbReference type="ARBA" id="ARBA00022827"/>
    </source>
</evidence>
<dbReference type="SUPFAM" id="SSF56176">
    <property type="entry name" value="FAD-binding/transporter-associated domain-like"/>
    <property type="match status" value="1"/>
</dbReference>
<dbReference type="Proteomes" id="UP000566819">
    <property type="component" value="Unassembled WGS sequence"/>
</dbReference>
<reference evidence="7 8" key="1">
    <citation type="submission" date="2020-03" db="EMBL/GenBank/DDBJ databases">
        <title>Draft Genome Sequence of Cudoniella acicularis.</title>
        <authorList>
            <person name="Buettner E."/>
            <person name="Kellner H."/>
        </authorList>
    </citation>
    <scope>NUCLEOTIDE SEQUENCE [LARGE SCALE GENOMIC DNA]</scope>
    <source>
        <strain evidence="7 8">DSM 108380</strain>
    </source>
</reference>
<keyword evidence="3" id="KW-0285">Flavoprotein</keyword>
<evidence type="ECO:0000256" key="1">
    <source>
        <dbReference type="ARBA" id="ARBA00001974"/>
    </source>
</evidence>